<sequence length="159" mass="16746">MSRPPELDLASVFSLLGTAVDDTVLQALAGTGLRRGHGYLVQRLLAGPATATEIAVELGVSQQAVSKALGELAALGYVGPAGDADDRRRRPVALTQAGRRVVRVARETRADVDARVRAAVGDERFEACRDVLLDALDVLGLGEQVRRRAVRPPDGALSG</sequence>
<dbReference type="Gene3D" id="1.10.10.10">
    <property type="entry name" value="Winged helix-like DNA-binding domain superfamily/Winged helix DNA-binding domain"/>
    <property type="match status" value="1"/>
</dbReference>
<name>A0ABV9LEX4_9ACTN</name>
<comment type="caution">
    <text evidence="5">The sequence shown here is derived from an EMBL/GenBank/DDBJ whole genome shotgun (WGS) entry which is preliminary data.</text>
</comment>
<dbReference type="Proteomes" id="UP001596025">
    <property type="component" value="Unassembled WGS sequence"/>
</dbReference>
<dbReference type="EMBL" id="JBHSGR010000002">
    <property type="protein sequence ID" value="MFC4692335.1"/>
    <property type="molecule type" value="Genomic_DNA"/>
</dbReference>
<dbReference type="Pfam" id="PF12802">
    <property type="entry name" value="MarR_2"/>
    <property type="match status" value="1"/>
</dbReference>
<dbReference type="InterPro" id="IPR036388">
    <property type="entry name" value="WH-like_DNA-bd_sf"/>
</dbReference>
<dbReference type="InterPro" id="IPR023187">
    <property type="entry name" value="Tscrpt_reg_MarR-type_CS"/>
</dbReference>
<dbReference type="CDD" id="cd00090">
    <property type="entry name" value="HTH_ARSR"/>
    <property type="match status" value="1"/>
</dbReference>
<proteinExistence type="predicted"/>
<dbReference type="InterPro" id="IPR011991">
    <property type="entry name" value="ArsR-like_HTH"/>
</dbReference>
<accession>A0ABV9LEX4</accession>
<evidence type="ECO:0000313" key="6">
    <source>
        <dbReference type="Proteomes" id="UP001596025"/>
    </source>
</evidence>
<evidence type="ECO:0000256" key="2">
    <source>
        <dbReference type="ARBA" id="ARBA00023125"/>
    </source>
</evidence>
<evidence type="ECO:0000256" key="3">
    <source>
        <dbReference type="ARBA" id="ARBA00023163"/>
    </source>
</evidence>
<dbReference type="PROSITE" id="PS50995">
    <property type="entry name" value="HTH_MARR_2"/>
    <property type="match status" value="1"/>
</dbReference>
<feature type="domain" description="HTH marR-type" evidence="4">
    <location>
        <begin position="6"/>
        <end position="137"/>
    </location>
</feature>
<dbReference type="SMART" id="SM00347">
    <property type="entry name" value="HTH_MARR"/>
    <property type="match status" value="1"/>
</dbReference>
<gene>
    <name evidence="5" type="ORF">ACFO3M_02940</name>
</gene>
<evidence type="ECO:0000259" key="4">
    <source>
        <dbReference type="PROSITE" id="PS50995"/>
    </source>
</evidence>
<dbReference type="PROSITE" id="PS01117">
    <property type="entry name" value="HTH_MARR_1"/>
    <property type="match status" value="1"/>
</dbReference>
<evidence type="ECO:0000313" key="5">
    <source>
        <dbReference type="EMBL" id="MFC4692335.1"/>
    </source>
</evidence>
<organism evidence="5 6">
    <name type="scientific">Geodermatophilus arenarius</name>
    <dbReference type="NCBI Taxonomy" id="1137990"/>
    <lineage>
        <taxon>Bacteria</taxon>
        <taxon>Bacillati</taxon>
        <taxon>Actinomycetota</taxon>
        <taxon>Actinomycetes</taxon>
        <taxon>Geodermatophilales</taxon>
        <taxon>Geodermatophilaceae</taxon>
        <taxon>Geodermatophilus</taxon>
    </lineage>
</organism>
<keyword evidence="6" id="KW-1185">Reference proteome</keyword>
<reference evidence="6" key="1">
    <citation type="journal article" date="2019" name="Int. J. Syst. Evol. Microbiol.">
        <title>The Global Catalogue of Microorganisms (GCM) 10K type strain sequencing project: providing services to taxonomists for standard genome sequencing and annotation.</title>
        <authorList>
            <consortium name="The Broad Institute Genomics Platform"/>
            <consortium name="The Broad Institute Genome Sequencing Center for Infectious Disease"/>
            <person name="Wu L."/>
            <person name="Ma J."/>
        </authorList>
    </citation>
    <scope>NUCLEOTIDE SEQUENCE [LARGE SCALE GENOMIC DNA]</scope>
    <source>
        <strain evidence="6">CCUG 62763</strain>
    </source>
</reference>
<dbReference type="SUPFAM" id="SSF46785">
    <property type="entry name" value="Winged helix' DNA-binding domain"/>
    <property type="match status" value="1"/>
</dbReference>
<dbReference type="RefSeq" id="WP_387986124.1">
    <property type="nucleotide sequence ID" value="NZ_JBHSGR010000002.1"/>
</dbReference>
<keyword evidence="1" id="KW-0805">Transcription regulation</keyword>
<protein>
    <submittedName>
        <fullName evidence="5">MarR family winged helix-turn-helix transcriptional regulator</fullName>
    </submittedName>
</protein>
<dbReference type="InterPro" id="IPR036390">
    <property type="entry name" value="WH_DNA-bd_sf"/>
</dbReference>
<keyword evidence="3" id="KW-0804">Transcription</keyword>
<dbReference type="InterPro" id="IPR000835">
    <property type="entry name" value="HTH_MarR-typ"/>
</dbReference>
<keyword evidence="2" id="KW-0238">DNA-binding</keyword>
<evidence type="ECO:0000256" key="1">
    <source>
        <dbReference type="ARBA" id="ARBA00023015"/>
    </source>
</evidence>